<organism evidence="2 3">
    <name type="scientific">Cirrhinus molitorella</name>
    <name type="common">mud carp</name>
    <dbReference type="NCBI Taxonomy" id="172907"/>
    <lineage>
        <taxon>Eukaryota</taxon>
        <taxon>Metazoa</taxon>
        <taxon>Chordata</taxon>
        <taxon>Craniata</taxon>
        <taxon>Vertebrata</taxon>
        <taxon>Euteleostomi</taxon>
        <taxon>Actinopterygii</taxon>
        <taxon>Neopterygii</taxon>
        <taxon>Teleostei</taxon>
        <taxon>Ostariophysi</taxon>
        <taxon>Cypriniformes</taxon>
        <taxon>Cyprinidae</taxon>
        <taxon>Labeoninae</taxon>
        <taxon>Labeonini</taxon>
        <taxon>Cirrhinus</taxon>
    </lineage>
</organism>
<dbReference type="EMBL" id="JAYMGO010000014">
    <property type="protein sequence ID" value="KAL1261242.1"/>
    <property type="molecule type" value="Genomic_DNA"/>
</dbReference>
<keyword evidence="3" id="KW-1185">Reference proteome</keyword>
<sequence length="158" mass="17693">MHATRPATGGAELEVTEERLEELLTNLKVDVCATPLQAVWPRPILYSKWICSATASDGQPAATARLMISRKGNYTDFRLLGMPKTFGVTNWSAFSSYYKAEFYKMYRLETCVQCGDTFKNCIPGYVGRGRRGELIKIISEDSHPGFCSEFCQICADLL</sequence>
<accession>A0ABR3M7Z8</accession>
<dbReference type="Pfam" id="PF18866">
    <property type="entry name" value="CxC7"/>
    <property type="match status" value="1"/>
</dbReference>
<reference evidence="2 3" key="1">
    <citation type="submission" date="2023-09" db="EMBL/GenBank/DDBJ databases">
        <authorList>
            <person name="Wang M."/>
        </authorList>
    </citation>
    <scope>NUCLEOTIDE SEQUENCE [LARGE SCALE GENOMIC DNA]</scope>
    <source>
        <strain evidence="2">GT-2023</strain>
        <tissue evidence="2">Liver</tissue>
    </source>
</reference>
<gene>
    <name evidence="2" type="ORF">QQF64_006507</name>
</gene>
<evidence type="ECO:0000259" key="1">
    <source>
        <dbReference type="Pfam" id="PF18866"/>
    </source>
</evidence>
<protein>
    <recommendedName>
        <fullName evidence="1">CxC7-like cysteine cluster associated with KDZ transposases domain-containing protein</fullName>
    </recommendedName>
</protein>
<name>A0ABR3M7Z8_9TELE</name>
<evidence type="ECO:0000313" key="3">
    <source>
        <dbReference type="Proteomes" id="UP001558613"/>
    </source>
</evidence>
<evidence type="ECO:0000313" key="2">
    <source>
        <dbReference type="EMBL" id="KAL1261242.1"/>
    </source>
</evidence>
<dbReference type="Proteomes" id="UP001558613">
    <property type="component" value="Unassembled WGS sequence"/>
</dbReference>
<comment type="caution">
    <text evidence="2">The sequence shown here is derived from an EMBL/GenBank/DDBJ whole genome shotgun (WGS) entry which is preliminary data.</text>
</comment>
<dbReference type="InterPro" id="IPR041300">
    <property type="entry name" value="CxC7"/>
</dbReference>
<feature type="domain" description="CxC7-like cysteine cluster associated with KDZ transposases" evidence="1">
    <location>
        <begin position="90"/>
        <end position="151"/>
    </location>
</feature>
<proteinExistence type="predicted"/>